<evidence type="ECO:0000313" key="2">
    <source>
        <dbReference type="Proteomes" id="UP000886520"/>
    </source>
</evidence>
<keyword evidence="2" id="KW-1185">Reference proteome</keyword>
<dbReference type="Proteomes" id="UP000886520">
    <property type="component" value="Chromosome 25"/>
</dbReference>
<accession>A0A9D4U0U3</accession>
<organism evidence="1 2">
    <name type="scientific">Adiantum capillus-veneris</name>
    <name type="common">Maidenhair fern</name>
    <dbReference type="NCBI Taxonomy" id="13818"/>
    <lineage>
        <taxon>Eukaryota</taxon>
        <taxon>Viridiplantae</taxon>
        <taxon>Streptophyta</taxon>
        <taxon>Embryophyta</taxon>
        <taxon>Tracheophyta</taxon>
        <taxon>Polypodiopsida</taxon>
        <taxon>Polypodiidae</taxon>
        <taxon>Polypodiales</taxon>
        <taxon>Pteridineae</taxon>
        <taxon>Pteridaceae</taxon>
        <taxon>Vittarioideae</taxon>
        <taxon>Adiantum</taxon>
    </lineage>
</organism>
<comment type="caution">
    <text evidence="1">The sequence shown here is derived from an EMBL/GenBank/DDBJ whole genome shotgun (WGS) entry which is preliminary data.</text>
</comment>
<name>A0A9D4U0U3_ADICA</name>
<sequence>MFPHFSSPFCGLVLSSLSSTYIPDPNLNKEELAFDFEDDLECSNVGKEGVQATIDLLASSGLLKLPETHFSPSFKSDLSPKLLKKLAPKLKRSSPSKALRKALSYARGNPRDSSSAFVAAKESDEPISDNFGSQLALVPSLSVLSISEFFDAITFRFAFEGKVLCKYGTYKIPKASYARHLKDDLIDRESKNTVTFVVTEVFVHEFVESFEVGEFVRIEGTIKELLTNKTVIEFAPTIAFTVVKVETSTRSDGGDSYRLTIADGPASSDRASLLFVPSMRVDYHLMIDALKTKGSFSCVAHNINVFKAASSILFVVDATLICALPKNLKSVFSQHLSKQVTSMGFGKKVFGTLEIVNINSLEVEYVCDSCKGRNVSRQICNPFCYSCGNPVQIVKLPSLQAKICLQNGEAVQVIMQGNIVDVVLNLPKPFLSLFYENLLDLKSSLVAFSKAGTYSIDKHGFVIDHKAP</sequence>
<gene>
    <name evidence="1" type="ORF">GOP47_0025341</name>
</gene>
<reference evidence="1" key="1">
    <citation type="submission" date="2021-01" db="EMBL/GenBank/DDBJ databases">
        <title>Adiantum capillus-veneris genome.</title>
        <authorList>
            <person name="Fang Y."/>
            <person name="Liao Q."/>
        </authorList>
    </citation>
    <scope>NUCLEOTIDE SEQUENCE</scope>
    <source>
        <strain evidence="1">H3</strain>
        <tissue evidence="1">Leaf</tissue>
    </source>
</reference>
<protein>
    <submittedName>
        <fullName evidence="1">Uncharacterized protein</fullName>
    </submittedName>
</protein>
<dbReference type="OrthoDB" id="10479385at2759"/>
<dbReference type="EMBL" id="JABFUD020000025">
    <property type="protein sequence ID" value="KAI5059022.1"/>
    <property type="molecule type" value="Genomic_DNA"/>
</dbReference>
<dbReference type="AlphaFoldDB" id="A0A9D4U0U3"/>
<evidence type="ECO:0000313" key="1">
    <source>
        <dbReference type="EMBL" id="KAI5059022.1"/>
    </source>
</evidence>
<proteinExistence type="predicted"/>